<sequence length="64" mass="6709">PLLRASFSLASRRPPCVSLQLSSLSLATAFKWLVSAHAGHTGSGLVREKAGIIAENASYEIPSS</sequence>
<dbReference type="Proteomes" id="UP000217163">
    <property type="component" value="Unassembled WGS sequence"/>
</dbReference>
<dbReference type="AlphaFoldDB" id="A0A261WAT2"/>
<accession>A0A261WAT2</accession>
<gene>
    <name evidence="1" type="ORF">CFN58_32170</name>
</gene>
<dbReference type="EMBL" id="NKQU01000640">
    <property type="protein sequence ID" value="OZI83298.1"/>
    <property type="molecule type" value="Genomic_DNA"/>
</dbReference>
<evidence type="ECO:0000313" key="2">
    <source>
        <dbReference type="Proteomes" id="UP000217163"/>
    </source>
</evidence>
<comment type="caution">
    <text evidence="1">The sequence shown here is derived from an EMBL/GenBank/DDBJ whole genome shotgun (WGS) entry which is preliminary data.</text>
</comment>
<proteinExistence type="predicted"/>
<name>A0A261WAT2_9PSED</name>
<protein>
    <submittedName>
        <fullName evidence="1">Uncharacterized protein</fullName>
    </submittedName>
</protein>
<evidence type="ECO:0000313" key="1">
    <source>
        <dbReference type="EMBL" id="OZI83298.1"/>
    </source>
</evidence>
<organism evidence="1 2">
    <name type="scientific">Pseudomonas avellanae</name>
    <dbReference type="NCBI Taxonomy" id="46257"/>
    <lineage>
        <taxon>Bacteria</taxon>
        <taxon>Pseudomonadati</taxon>
        <taxon>Pseudomonadota</taxon>
        <taxon>Gammaproteobacteria</taxon>
        <taxon>Pseudomonadales</taxon>
        <taxon>Pseudomonadaceae</taxon>
        <taxon>Pseudomonas</taxon>
    </lineage>
</organism>
<reference evidence="2" key="1">
    <citation type="journal article" date="2016" name="Sci. Rep.">
        <title>Genome analysis of the kiwifruit canker pathogen Pseudomonas syringae pv. actinidiae biovar 5.</title>
        <authorList>
            <person name="Fujikawa T."/>
            <person name="Sawada H."/>
        </authorList>
    </citation>
    <scope>NUCLEOTIDE SEQUENCE [LARGE SCALE GENOMIC DNA]</scope>
    <source>
        <strain evidence="2">MAFF 212061</strain>
    </source>
</reference>
<feature type="non-terminal residue" evidence="1">
    <location>
        <position position="1"/>
    </location>
</feature>